<evidence type="ECO:0000313" key="1">
    <source>
        <dbReference type="EMBL" id="UXN61143.1"/>
    </source>
</evidence>
<protein>
    <submittedName>
        <fullName evidence="1">Wzz/FepE/Etk N-terminal domain-containing protein</fullName>
    </submittedName>
</protein>
<name>A0ACD4D619_9HYPH</name>
<reference evidence="1" key="1">
    <citation type="submission" date="2022-09" db="EMBL/GenBank/DDBJ databases">
        <title>Interaction between co-microsymbionts with complementary sets of symbiotic genes in legume-rhizobium systems.</title>
        <authorList>
            <person name="Safronova V."/>
            <person name="Sazanova A."/>
            <person name="Afonin A."/>
            <person name="Chirak E."/>
        </authorList>
    </citation>
    <scope>NUCLEOTIDE SEQUENCE</scope>
    <source>
        <strain evidence="1">A18/3m</strain>
    </source>
</reference>
<sequence>MSNRENETAKRPRRSLLSFASQPESAGETHVDPEPLVTSIRGEDNLDHYHRMRALRLAAGSEISQPSLSDIPEDLSSEEAEQDAVNRMRADMAAIKAELNRRVDAAEEITPQREESLPLTEEPARAEPEAPVVTARSQPEPIEQFQEELEPVFRPENKELEPAPEPVIAPVPVRRPAARKVQAVEYQSDEWRPLVDPRIVINRVGRSKGLIIATTIIGTLLGVGYAMTLPKLYASTVEVLVDPRDLKIVDKEISSSQLPVDASLAIAESQLRVIQSSSVLTKVIDRTGLAKDPEFNGDLKERGLFASIQDLFSTDSTPDETTRETVLLRNLYDHLEVERSTKNFIFNITVKSRDPQKAALIANTVSDVFREEQGNIQSDTARQATESLTARLNDLRAGVQDAENAVQKFKAENDLVDVQGRLISDDEITRTNDELTQARNQTIRLKAQADSIRNTSVEGVLGNTLPEEFRSGVIVALRSQYGALKQQADGLATKLGPRHPQLIQAQSQVVGVRNEIRNELGRIASSVQVELQRATQQEQDLSSRLAQLKARTANNNEDMVKLRELEREVTAKREVYEAFLLRAKETGELEGMNTTNIRVISPARPALESTGGSRKLVAIGGLLGGLLAGLGIAVLLGMIESFRAGNRAPVYVEDEPPVDPVPPSGTKRTVSPESAGPVSAVPAESRLGAAIRRAQTRALASETTEFEDSPNSADDEAAIAEFLYEHADAQIEPRHHDNSNIEEMLVEIAALREVLRLRAG</sequence>
<keyword evidence="2" id="KW-1185">Reference proteome</keyword>
<evidence type="ECO:0000313" key="2">
    <source>
        <dbReference type="Proteomes" id="UP001061991"/>
    </source>
</evidence>
<accession>A0ACD4D619</accession>
<dbReference type="Proteomes" id="UP001061991">
    <property type="component" value="Chromosome"/>
</dbReference>
<proteinExistence type="predicted"/>
<gene>
    <name evidence="1" type="ORF">N8E88_13680</name>
</gene>
<organism evidence="1 2">
    <name type="scientific">Phyllobacterium zundukense</name>
    <dbReference type="NCBI Taxonomy" id="1867719"/>
    <lineage>
        <taxon>Bacteria</taxon>
        <taxon>Pseudomonadati</taxon>
        <taxon>Pseudomonadota</taxon>
        <taxon>Alphaproteobacteria</taxon>
        <taxon>Hyphomicrobiales</taxon>
        <taxon>Phyllobacteriaceae</taxon>
        <taxon>Phyllobacterium</taxon>
    </lineage>
</organism>
<dbReference type="EMBL" id="CP104973">
    <property type="protein sequence ID" value="UXN61143.1"/>
    <property type="molecule type" value="Genomic_DNA"/>
</dbReference>